<evidence type="ECO:0000313" key="3">
    <source>
        <dbReference type="Proteomes" id="UP001199296"/>
    </source>
</evidence>
<evidence type="ECO:0000313" key="2">
    <source>
        <dbReference type="EMBL" id="MCC3143753.1"/>
    </source>
</evidence>
<dbReference type="Proteomes" id="UP001199296">
    <property type="component" value="Unassembled WGS sequence"/>
</dbReference>
<sequence length="139" mass="16253">MKKYILVKLKFIRQNDKGYIIYLNLVLISLIALFIPLLIQQQYLNHQISRQRAYSSQNRAAVEAGLEYILYQINAGVELPLAEELYLAEELKVNIRGEEGEEYNYFYSESTNKNNKYLIEITVDKENLSIINKKISRGD</sequence>
<proteinExistence type="predicted"/>
<accession>A0AAW4WVL1</accession>
<gene>
    <name evidence="2" type="ORF">LJ207_00235</name>
</gene>
<dbReference type="AlphaFoldDB" id="A0AAW4WVL1"/>
<keyword evidence="1" id="KW-0472">Membrane</keyword>
<protein>
    <submittedName>
        <fullName evidence="2">Uncharacterized protein</fullName>
    </submittedName>
</protein>
<name>A0AAW4WVL1_9FIRM</name>
<keyword evidence="1" id="KW-1133">Transmembrane helix</keyword>
<reference evidence="2 3" key="1">
    <citation type="submission" date="2021-10" db="EMBL/GenBank/DDBJ databases">
        <authorList>
            <person name="Grouzdev D.S."/>
            <person name="Pantiukh K.S."/>
            <person name="Krutkina M.S."/>
        </authorList>
    </citation>
    <scope>NUCLEOTIDE SEQUENCE [LARGE SCALE GENOMIC DNA]</scope>
    <source>
        <strain evidence="2 3">Z-7514</strain>
    </source>
</reference>
<dbReference type="EMBL" id="JAJFAT010000001">
    <property type="protein sequence ID" value="MCC3143753.1"/>
    <property type="molecule type" value="Genomic_DNA"/>
</dbReference>
<evidence type="ECO:0000256" key="1">
    <source>
        <dbReference type="SAM" id="Phobius"/>
    </source>
</evidence>
<keyword evidence="3" id="KW-1185">Reference proteome</keyword>
<organism evidence="2 3">
    <name type="scientific">Halanaerobium polyolivorans</name>
    <dbReference type="NCBI Taxonomy" id="2886943"/>
    <lineage>
        <taxon>Bacteria</taxon>
        <taxon>Bacillati</taxon>
        <taxon>Bacillota</taxon>
        <taxon>Clostridia</taxon>
        <taxon>Halanaerobiales</taxon>
        <taxon>Halanaerobiaceae</taxon>
        <taxon>Halanaerobium</taxon>
    </lineage>
</organism>
<dbReference type="RefSeq" id="WP_229342930.1">
    <property type="nucleotide sequence ID" value="NZ_JAJFAT010000001.1"/>
</dbReference>
<comment type="caution">
    <text evidence="2">The sequence shown here is derived from an EMBL/GenBank/DDBJ whole genome shotgun (WGS) entry which is preliminary data.</text>
</comment>
<feature type="transmembrane region" description="Helical" evidence="1">
    <location>
        <begin position="20"/>
        <end position="39"/>
    </location>
</feature>
<keyword evidence="1" id="KW-0812">Transmembrane</keyword>